<sequence>MHTTQHGIQQASQARQLAQQLIQQTQQGSQQYRMMLQQEQENIQMLEQIMFWDNCPFDIFLIAQHQHTRKINQ</sequence>
<dbReference type="OrthoDB" id="2889003at2"/>
<protein>
    <submittedName>
        <fullName evidence="1">Uncharacterized protein</fullName>
    </submittedName>
</protein>
<name>A0A366K6S2_CYTFI</name>
<evidence type="ECO:0000313" key="1">
    <source>
        <dbReference type="EMBL" id="RBP96301.1"/>
    </source>
</evidence>
<keyword evidence="2" id="KW-1185">Reference proteome</keyword>
<evidence type="ECO:0000313" key="2">
    <source>
        <dbReference type="Proteomes" id="UP000252731"/>
    </source>
</evidence>
<reference evidence="1 2" key="1">
    <citation type="submission" date="2018-06" db="EMBL/GenBank/DDBJ databases">
        <title>Freshwater and sediment microbial communities from various areas in North America, analyzing microbe dynamics in response to fracking.</title>
        <authorList>
            <person name="Lamendella R."/>
        </authorList>
    </citation>
    <scope>NUCLEOTIDE SEQUENCE [LARGE SCALE GENOMIC DNA]</scope>
    <source>
        <strain evidence="1 2">14_TX</strain>
    </source>
</reference>
<proteinExistence type="predicted"/>
<dbReference type="STRING" id="1399.VL14_12320"/>
<dbReference type="AlphaFoldDB" id="A0A366K6S2"/>
<organism evidence="1 2">
    <name type="scientific">Cytobacillus firmus</name>
    <name type="common">Bacillus firmus</name>
    <dbReference type="NCBI Taxonomy" id="1399"/>
    <lineage>
        <taxon>Bacteria</taxon>
        <taxon>Bacillati</taxon>
        <taxon>Bacillota</taxon>
        <taxon>Bacilli</taxon>
        <taxon>Bacillales</taxon>
        <taxon>Bacillaceae</taxon>
        <taxon>Cytobacillus</taxon>
    </lineage>
</organism>
<gene>
    <name evidence="1" type="ORF">DFO70_101105</name>
</gene>
<comment type="caution">
    <text evidence="1">The sequence shown here is derived from an EMBL/GenBank/DDBJ whole genome shotgun (WGS) entry which is preliminary data.</text>
</comment>
<dbReference type="EMBL" id="QNSF01000001">
    <property type="protein sequence ID" value="RBP96301.1"/>
    <property type="molecule type" value="Genomic_DNA"/>
</dbReference>
<dbReference type="Proteomes" id="UP000252731">
    <property type="component" value="Unassembled WGS sequence"/>
</dbReference>
<accession>A0A366K6S2</accession>